<name>A0ACB7U2M3_DIOAL</name>
<evidence type="ECO:0000313" key="1">
    <source>
        <dbReference type="EMBL" id="KAH7654564.1"/>
    </source>
</evidence>
<evidence type="ECO:0000313" key="2">
    <source>
        <dbReference type="Proteomes" id="UP000827976"/>
    </source>
</evidence>
<keyword evidence="1" id="KW-0723">Serine/threonine-protein kinase</keyword>
<dbReference type="EC" id="2.7.11.1" evidence="1"/>
<protein>
    <submittedName>
        <fullName evidence="1">Non-specific serine/threonine protein kinase protein</fullName>
        <ecNumber evidence="1">2.7.11.1</ecNumber>
    </submittedName>
</protein>
<keyword evidence="1" id="KW-0418">Kinase</keyword>
<keyword evidence="1" id="KW-0808">Transferase</keyword>
<gene>
    <name evidence="1" type="ORF">IHE45_19G150700</name>
</gene>
<dbReference type="EMBL" id="CM037029">
    <property type="protein sequence ID" value="KAH7654564.1"/>
    <property type="molecule type" value="Genomic_DNA"/>
</dbReference>
<dbReference type="Proteomes" id="UP000827976">
    <property type="component" value="Chromosome 19"/>
</dbReference>
<proteinExistence type="predicted"/>
<keyword evidence="2" id="KW-1185">Reference proteome</keyword>
<sequence>MMVLQLQIIFPFSGSCFLLCFRFLCVMLLVQRFKAQSTTDPSEVVALNTILGRWGKAAAAGKWNISGDPCTGWAIDSKGFEDPDFNPAIKCVCSFVNNTVCHITQLRVYALDVVGKIPEELQNLTYLTFLKLDQNYLTGPLPAFIGNLTALQTLSIGINALSGPLPRELGNLKNLILLGIGTNKFNGSLPSELGNLTNLQQVYMDSCGASGEIPPTLANLKQLTILWASDNNFTGRIPDFIGSWTNLITLRMQGNSFQGPITSNFANLKQLTDLRIGDLLSSGSSLAFISNMTSLSTLVLRNNKISDAIPQDFAKYTSLQMLDLSFNNITGTLPDSLFNLTSLGYLFLGNNSLSGSLPTQKSSSLLNVDLSYNKLAGRFPSWVSQKNLHLNLVANNFVIDDSNSSILPSGLKCLQQDKPCYRGSPIYSSFGIKCGGNRSMEASDGVVYDVDNADLTTASYFVTEGNKWAVSTVGHFADASYFSYIISTSSQFQNTLDTELFQTARLSPSSLRYYGIGLEDGNYNVKLQFAEIIYPDSRTWKSVGRRVFDIYIQGNLQEKDFDIRKEAGGFSDRAVVREYVVPVTNNFLEIHFFWAGKGTCCVPTQGFYGASVSAISASPYDFTSTVSNEPPSGSSKKNHTGLAIGIAAAVASLGLIVIF</sequence>
<accession>A0ACB7U2M3</accession>
<comment type="caution">
    <text evidence="1">The sequence shown here is derived from an EMBL/GenBank/DDBJ whole genome shotgun (WGS) entry which is preliminary data.</text>
</comment>
<organism evidence="1 2">
    <name type="scientific">Dioscorea alata</name>
    <name type="common">Purple yam</name>
    <dbReference type="NCBI Taxonomy" id="55571"/>
    <lineage>
        <taxon>Eukaryota</taxon>
        <taxon>Viridiplantae</taxon>
        <taxon>Streptophyta</taxon>
        <taxon>Embryophyta</taxon>
        <taxon>Tracheophyta</taxon>
        <taxon>Spermatophyta</taxon>
        <taxon>Magnoliopsida</taxon>
        <taxon>Liliopsida</taxon>
        <taxon>Dioscoreales</taxon>
        <taxon>Dioscoreaceae</taxon>
        <taxon>Dioscorea</taxon>
    </lineage>
</organism>
<reference evidence="2" key="1">
    <citation type="journal article" date="2022" name="Nat. Commun.">
        <title>Chromosome evolution and the genetic basis of agronomically important traits in greater yam.</title>
        <authorList>
            <person name="Bredeson J.V."/>
            <person name="Lyons J.B."/>
            <person name="Oniyinde I.O."/>
            <person name="Okereke N.R."/>
            <person name="Kolade O."/>
            <person name="Nnabue I."/>
            <person name="Nwadili C.O."/>
            <person name="Hribova E."/>
            <person name="Parker M."/>
            <person name="Nwogha J."/>
            <person name="Shu S."/>
            <person name="Carlson J."/>
            <person name="Kariba R."/>
            <person name="Muthemba S."/>
            <person name="Knop K."/>
            <person name="Barton G.J."/>
            <person name="Sherwood A.V."/>
            <person name="Lopez-Montes A."/>
            <person name="Asiedu R."/>
            <person name="Jamnadass R."/>
            <person name="Muchugi A."/>
            <person name="Goodstein D."/>
            <person name="Egesi C.N."/>
            <person name="Featherston J."/>
            <person name="Asfaw A."/>
            <person name="Simpson G.G."/>
            <person name="Dolezel J."/>
            <person name="Hendre P.S."/>
            <person name="Van Deynze A."/>
            <person name="Kumar P.L."/>
            <person name="Obidiegwu J.E."/>
            <person name="Bhattacharjee R."/>
            <person name="Rokhsar D.S."/>
        </authorList>
    </citation>
    <scope>NUCLEOTIDE SEQUENCE [LARGE SCALE GENOMIC DNA]</scope>
    <source>
        <strain evidence="2">cv. TDa95/00328</strain>
    </source>
</reference>